<reference evidence="11 12" key="1">
    <citation type="submission" date="2015-01" db="EMBL/GenBank/DDBJ databases">
        <title>Genome Sequencing of Rickettsiales.</title>
        <authorList>
            <person name="Daugherty S.C."/>
            <person name="Su Q."/>
            <person name="Abolude K."/>
            <person name="Beier-Sexton M."/>
            <person name="Carlyon J.A."/>
            <person name="Carter R."/>
            <person name="Day N.P."/>
            <person name="Dumler S.J."/>
            <person name="Dyachenko V."/>
            <person name="Godinez A."/>
            <person name="Kurtti T.J."/>
            <person name="Lichay M."/>
            <person name="Mullins K.E."/>
            <person name="Ott S."/>
            <person name="Pappas-Brown V."/>
            <person name="Paris D.H."/>
            <person name="Patel P."/>
            <person name="Richards A.L."/>
            <person name="Sadzewicz L."/>
            <person name="Sears K."/>
            <person name="Seidman D."/>
            <person name="Sengamalay N."/>
            <person name="Stenos J."/>
            <person name="Tallon L.J."/>
            <person name="Vincent G."/>
            <person name="Fraser C.M."/>
            <person name="Munderloh U."/>
            <person name="Dunning-Hotopp J.C."/>
        </authorList>
    </citation>
    <scope>NUCLEOTIDE SEQUENCE [LARGE SCALE GENOMIC DNA]</scope>
    <source>
        <strain evidence="11 12">CRT53-1</strain>
    </source>
</reference>
<dbReference type="PANTHER" id="PTHR43418">
    <property type="entry name" value="MULTIFUNCTIONAL TRYPTOPHAN BIOSYNTHESIS PROTEIN-RELATED"/>
    <property type="match status" value="1"/>
</dbReference>
<dbReference type="Proteomes" id="UP000033722">
    <property type="component" value="Unassembled WGS sequence"/>
</dbReference>
<comment type="catalytic activity">
    <reaction evidence="9">
        <text>L-glutamine + H2O = L-glutamate + NH4(+)</text>
        <dbReference type="Rhea" id="RHEA:15889"/>
        <dbReference type="ChEBI" id="CHEBI:15377"/>
        <dbReference type="ChEBI" id="CHEBI:28938"/>
        <dbReference type="ChEBI" id="CHEBI:29985"/>
        <dbReference type="ChEBI" id="CHEBI:58359"/>
    </reaction>
</comment>
<evidence type="ECO:0000313" key="12">
    <source>
        <dbReference type="Proteomes" id="UP000033722"/>
    </source>
</evidence>
<dbReference type="UniPathway" id="UPA00070">
    <property type="reaction ID" value="UER00115"/>
</dbReference>
<evidence type="ECO:0000259" key="10">
    <source>
        <dbReference type="SMART" id="SM01097"/>
    </source>
</evidence>
<dbReference type="SUPFAM" id="SSF52021">
    <property type="entry name" value="Carbamoyl phosphate synthetase, small subunit N-terminal domain"/>
    <property type="match status" value="1"/>
</dbReference>
<feature type="binding site" evidence="9">
    <location>
        <position position="314"/>
    </location>
    <ligand>
        <name>L-glutamine</name>
        <dbReference type="ChEBI" id="CHEBI:58359"/>
    </ligand>
</feature>
<dbReference type="GO" id="GO:0004088">
    <property type="term" value="F:carbamoyl-phosphate synthase (glutamine-hydrolyzing) activity"/>
    <property type="evidence" value="ECO:0007669"/>
    <property type="project" value="UniProtKB-UniRule"/>
</dbReference>
<evidence type="ECO:0000256" key="7">
    <source>
        <dbReference type="ARBA" id="ARBA00022975"/>
    </source>
</evidence>
<evidence type="ECO:0000256" key="1">
    <source>
        <dbReference type="ARBA" id="ARBA00005077"/>
    </source>
</evidence>
<dbReference type="GO" id="GO:0006541">
    <property type="term" value="P:glutamine metabolic process"/>
    <property type="evidence" value="ECO:0007669"/>
    <property type="project" value="InterPro"/>
</dbReference>
<feature type="domain" description="Carbamoyl-phosphate synthase small subunit N-terminal" evidence="10">
    <location>
        <begin position="61"/>
        <end position="190"/>
    </location>
</feature>
<dbReference type="SMART" id="SM01097">
    <property type="entry name" value="CPSase_sm_chain"/>
    <property type="match status" value="1"/>
</dbReference>
<dbReference type="PROSITE" id="PS51273">
    <property type="entry name" value="GATASE_TYPE_1"/>
    <property type="match status" value="1"/>
</dbReference>
<keyword evidence="6 9" id="KW-0315">Glutamine amidotransferase</keyword>
<protein>
    <recommendedName>
        <fullName evidence="9">Carbamoyl phosphate synthase small chain</fullName>
        <ecNumber evidence="9">6.3.5.5</ecNumber>
    </recommendedName>
    <alternativeName>
        <fullName evidence="9">Carbamoyl phosphate synthetase glutamine chain</fullName>
    </alternativeName>
</protein>
<dbReference type="UniPathway" id="UPA00068">
    <property type="reaction ID" value="UER00171"/>
</dbReference>
<keyword evidence="9" id="KW-0055">Arginine biosynthesis</keyword>
<dbReference type="InterPro" id="IPR036480">
    <property type="entry name" value="CarbP_synth_ssu_N_sf"/>
</dbReference>
<dbReference type="InterPro" id="IPR002474">
    <property type="entry name" value="CarbamoylP_synth_ssu_N"/>
</dbReference>
<dbReference type="HAMAP" id="MF_01209">
    <property type="entry name" value="CPSase_S_chain"/>
    <property type="match status" value="1"/>
</dbReference>
<dbReference type="EC" id="6.3.5.5" evidence="9"/>
<dbReference type="InterPro" id="IPR029062">
    <property type="entry name" value="Class_I_gatase-like"/>
</dbReference>
<feature type="region of interest" description="CPSase" evidence="9">
    <location>
        <begin position="1"/>
        <end position="231"/>
    </location>
</feature>
<keyword evidence="4 9" id="KW-0547">Nucleotide-binding</keyword>
<dbReference type="AlphaFoldDB" id="A0A0F3Q362"/>
<evidence type="ECO:0000256" key="4">
    <source>
        <dbReference type="ARBA" id="ARBA00022741"/>
    </source>
</evidence>
<evidence type="ECO:0000256" key="8">
    <source>
        <dbReference type="ARBA" id="ARBA00048816"/>
    </source>
</evidence>
<dbReference type="InterPro" id="IPR017926">
    <property type="entry name" value="GATASE"/>
</dbReference>
<dbReference type="GO" id="GO:0006526">
    <property type="term" value="P:L-arginine biosynthetic process"/>
    <property type="evidence" value="ECO:0007669"/>
    <property type="project" value="UniProtKB-UniRule"/>
</dbReference>
<feature type="active site" evidence="9">
    <location>
        <position position="394"/>
    </location>
</feature>
<comment type="pathway">
    <text evidence="9">Pyrimidine metabolism; UMP biosynthesis via de novo pathway; (S)-dihydroorotate from bicarbonate: step 1/3.</text>
</comment>
<keyword evidence="9" id="KW-0028">Amino-acid biosynthesis</keyword>
<evidence type="ECO:0000256" key="6">
    <source>
        <dbReference type="ARBA" id="ARBA00022962"/>
    </source>
</evidence>
<comment type="catalytic activity">
    <reaction evidence="8 9">
        <text>hydrogencarbonate + L-glutamine + 2 ATP + H2O = carbamoyl phosphate + L-glutamate + 2 ADP + phosphate + 2 H(+)</text>
        <dbReference type="Rhea" id="RHEA:18633"/>
        <dbReference type="ChEBI" id="CHEBI:15377"/>
        <dbReference type="ChEBI" id="CHEBI:15378"/>
        <dbReference type="ChEBI" id="CHEBI:17544"/>
        <dbReference type="ChEBI" id="CHEBI:29985"/>
        <dbReference type="ChEBI" id="CHEBI:30616"/>
        <dbReference type="ChEBI" id="CHEBI:43474"/>
        <dbReference type="ChEBI" id="CHEBI:58228"/>
        <dbReference type="ChEBI" id="CHEBI:58359"/>
        <dbReference type="ChEBI" id="CHEBI:456216"/>
        <dbReference type="EC" id="6.3.5.5"/>
    </reaction>
</comment>
<feature type="binding site" evidence="9">
    <location>
        <position position="311"/>
    </location>
    <ligand>
        <name>L-glutamine</name>
        <dbReference type="ChEBI" id="CHEBI:58359"/>
    </ligand>
</feature>
<dbReference type="PRINTS" id="PR00096">
    <property type="entry name" value="GATASE"/>
</dbReference>
<dbReference type="InterPro" id="IPR035686">
    <property type="entry name" value="CPSase_GATase1"/>
</dbReference>
<feature type="binding site" evidence="9">
    <location>
        <position position="105"/>
    </location>
    <ligand>
        <name>L-glutamine</name>
        <dbReference type="ChEBI" id="CHEBI:58359"/>
    </ligand>
</feature>
<keyword evidence="3 9" id="KW-0436">Ligase</keyword>
<comment type="function">
    <text evidence="9">Small subunit of the glutamine-dependent carbamoyl phosphate synthetase (CPSase). CPSase catalyzes the formation of carbamoyl phosphate from the ammonia moiety of glutamine, carbonate, and phosphate donated by ATP, constituting the first step of 2 biosynthetic pathways, one leading to arginine and/or urea and the other to pyrimidine nucleotides. The small subunit (glutamine amidotransferase) binds and cleaves glutamine to supply the large subunit with the substrate ammonia.</text>
</comment>
<dbReference type="NCBIfam" id="TIGR01368">
    <property type="entry name" value="CPSaseIIsmall"/>
    <property type="match status" value="1"/>
</dbReference>
<comment type="similarity">
    <text evidence="2 9">Belongs to the CarA family.</text>
</comment>
<feature type="binding site" evidence="9">
    <location>
        <position position="281"/>
    </location>
    <ligand>
        <name>L-glutamine</name>
        <dbReference type="ChEBI" id="CHEBI:58359"/>
    </ligand>
</feature>
<dbReference type="PRINTS" id="PR00099">
    <property type="entry name" value="CPSGATASE"/>
</dbReference>
<dbReference type="SUPFAM" id="SSF52317">
    <property type="entry name" value="Class I glutamine amidotransferase-like"/>
    <property type="match status" value="1"/>
</dbReference>
<dbReference type="GO" id="GO:0006207">
    <property type="term" value="P:'de novo' pyrimidine nucleobase biosynthetic process"/>
    <property type="evidence" value="ECO:0007669"/>
    <property type="project" value="InterPro"/>
</dbReference>
<dbReference type="GO" id="GO:0005524">
    <property type="term" value="F:ATP binding"/>
    <property type="evidence" value="ECO:0007669"/>
    <property type="project" value="UniProtKB-UniRule"/>
</dbReference>
<feature type="active site" evidence="9">
    <location>
        <position position="396"/>
    </location>
</feature>
<feature type="binding site" evidence="9">
    <location>
        <position position="283"/>
    </location>
    <ligand>
        <name>L-glutamine</name>
        <dbReference type="ChEBI" id="CHEBI:58359"/>
    </ligand>
</feature>
<dbReference type="Pfam" id="PF00988">
    <property type="entry name" value="CPSase_sm_chain"/>
    <property type="match status" value="1"/>
</dbReference>
<feature type="binding site" evidence="9">
    <location>
        <position position="352"/>
    </location>
    <ligand>
        <name>L-glutamine</name>
        <dbReference type="ChEBI" id="CHEBI:58359"/>
    </ligand>
</feature>
<evidence type="ECO:0000256" key="5">
    <source>
        <dbReference type="ARBA" id="ARBA00022840"/>
    </source>
</evidence>
<comment type="caution">
    <text evidence="11">The sequence shown here is derived from an EMBL/GenBank/DDBJ whole genome shotgun (WGS) entry which is preliminary data.</text>
</comment>
<dbReference type="InterPro" id="IPR006274">
    <property type="entry name" value="CarbamoylP_synth_ssu"/>
</dbReference>
<feature type="binding site" evidence="9">
    <location>
        <position position="355"/>
    </location>
    <ligand>
        <name>L-glutamine</name>
        <dbReference type="ChEBI" id="CHEBI:58359"/>
    </ligand>
</feature>
<proteinExistence type="inferred from homology"/>
<sequence length="420" mass="45976">MSVSYYNNLVYVVVEFRIYSLISVSPHILYESFYTNLYQFLKSFGTIPEFDFHASMTSEFHNAVIVLSDGRYFFGRSLGKRTDCVGEVCFTTGVTGYQYTITDPSFAGQIVTFTFPHIGNVGINSKDFECKQVLAKGIVVREISGASHVSSHIDLNSWIEQNNFTGISGVDTRALAIHLRENGTLGGVIHHFDDIGAVHIQELQNVARTHKKSLATELPHLMDHSHHVDGHSVCVIDFGAKHGIFSALTRIGCAVHVVAAQNDFAARALSLKPRGIVISNGPGDPADISDPVMDQLRVLIDSGIPVLGICLGHQLIAKALGAKTIKMHHGHRGSNHPVYSLETKSVEVTSQNHGYTVDASTLPDNIEVTHISLFDGTVEGIKMTNRPVLSVQYHPEGCPGPSDSHYIFRKFADLITSTHA</sequence>
<dbReference type="NCBIfam" id="NF009475">
    <property type="entry name" value="PRK12838.1"/>
    <property type="match status" value="1"/>
</dbReference>
<name>A0A0F3Q362_ANAPH</name>
<dbReference type="Pfam" id="PF00117">
    <property type="entry name" value="GATase"/>
    <property type="match status" value="1"/>
</dbReference>
<dbReference type="EMBL" id="LAOD01000012">
    <property type="protein sequence ID" value="KJV86672.1"/>
    <property type="molecule type" value="Genomic_DNA"/>
</dbReference>
<dbReference type="CDD" id="cd01744">
    <property type="entry name" value="GATase1_CPSase"/>
    <property type="match status" value="1"/>
</dbReference>
<organism evidence="11 12">
    <name type="scientific">Anaplasma phagocytophilum str. CRT53-1</name>
    <dbReference type="NCBI Taxonomy" id="1359157"/>
    <lineage>
        <taxon>Bacteria</taxon>
        <taxon>Pseudomonadati</taxon>
        <taxon>Pseudomonadota</taxon>
        <taxon>Alphaproteobacteria</taxon>
        <taxon>Rickettsiales</taxon>
        <taxon>Anaplasmataceae</taxon>
        <taxon>Anaplasma</taxon>
        <taxon>phagocytophilum group</taxon>
    </lineage>
</organism>
<evidence type="ECO:0000256" key="3">
    <source>
        <dbReference type="ARBA" id="ARBA00022598"/>
    </source>
</evidence>
<dbReference type="PATRIC" id="fig|1359157.3.peg.99"/>
<dbReference type="GO" id="GO:0004359">
    <property type="term" value="F:glutaminase activity"/>
    <property type="evidence" value="ECO:0007669"/>
    <property type="project" value="RHEA"/>
</dbReference>
<comment type="pathway">
    <text evidence="1 9">Amino-acid biosynthesis; L-arginine biosynthesis; carbamoyl phosphate from bicarbonate: step 1/1.</text>
</comment>
<dbReference type="InterPro" id="IPR050472">
    <property type="entry name" value="Anth_synth/Amidotransfase"/>
</dbReference>
<dbReference type="GO" id="GO:0044205">
    <property type="term" value="P:'de novo' UMP biosynthetic process"/>
    <property type="evidence" value="ECO:0007669"/>
    <property type="project" value="UniProtKB-UniRule"/>
</dbReference>
<dbReference type="PRINTS" id="PR00097">
    <property type="entry name" value="ANTSNTHASEII"/>
</dbReference>
<feature type="binding site" evidence="9">
    <location>
        <position position="354"/>
    </location>
    <ligand>
        <name>L-glutamine</name>
        <dbReference type="ChEBI" id="CHEBI:58359"/>
    </ligand>
</feature>
<evidence type="ECO:0000256" key="9">
    <source>
        <dbReference type="HAMAP-Rule" id="MF_01209"/>
    </source>
</evidence>
<comment type="subunit">
    <text evidence="9">Composed of two chains; the small (or glutamine) chain promotes the hydrolysis of glutamine to ammonia, which is used by the large (or ammonia) chain to synthesize carbamoyl phosphate. Tetramer of heterodimers (alpha,beta)4.</text>
</comment>
<gene>
    <name evidence="9 11" type="primary">carA</name>
    <name evidence="11" type="ORF">APHCRT_0450</name>
</gene>
<dbReference type="PANTHER" id="PTHR43418:SF7">
    <property type="entry name" value="CARBAMOYL-PHOSPHATE SYNTHASE SMALL CHAIN"/>
    <property type="match status" value="1"/>
</dbReference>
<keyword evidence="5 9" id="KW-0067">ATP-binding</keyword>
<keyword evidence="7 9" id="KW-0665">Pyrimidine biosynthesis</keyword>
<dbReference type="Gene3D" id="3.50.30.20">
    <property type="entry name" value="Carbamoyl-phosphate synthase small subunit, N-terminal domain"/>
    <property type="match status" value="1"/>
</dbReference>
<accession>A0A0F3Q362</accession>
<evidence type="ECO:0000256" key="2">
    <source>
        <dbReference type="ARBA" id="ARBA00007800"/>
    </source>
</evidence>
<feature type="active site" description="Nucleophile" evidence="9">
    <location>
        <position position="310"/>
    </location>
</feature>
<evidence type="ECO:0000313" key="11">
    <source>
        <dbReference type="EMBL" id="KJV86672.1"/>
    </source>
</evidence>
<dbReference type="Gene3D" id="3.40.50.880">
    <property type="match status" value="1"/>
</dbReference>